<feature type="transmembrane region" description="Helical" evidence="7">
    <location>
        <begin position="70"/>
        <end position="89"/>
    </location>
</feature>
<evidence type="ECO:0000256" key="1">
    <source>
        <dbReference type="ARBA" id="ARBA00004141"/>
    </source>
</evidence>
<reference evidence="8 9" key="1">
    <citation type="journal article" date="2017" name="Nature">
        <title>The Apostasia genome and the evolution of orchids.</title>
        <authorList>
            <person name="Zhang G.Q."/>
            <person name="Liu K.W."/>
            <person name="Li Z."/>
            <person name="Lohaus R."/>
            <person name="Hsiao Y.Y."/>
            <person name="Niu S.C."/>
            <person name="Wang J.Y."/>
            <person name="Lin Y.C."/>
            <person name="Xu Q."/>
            <person name="Chen L.J."/>
            <person name="Yoshida K."/>
            <person name="Fujiwara S."/>
            <person name="Wang Z.W."/>
            <person name="Zhang Y.Q."/>
            <person name="Mitsuda N."/>
            <person name="Wang M."/>
            <person name="Liu G.H."/>
            <person name="Pecoraro L."/>
            <person name="Huang H.X."/>
            <person name="Xiao X.J."/>
            <person name="Lin M."/>
            <person name="Wu X.Y."/>
            <person name="Wu W.L."/>
            <person name="Chen Y.Y."/>
            <person name="Chang S.B."/>
            <person name="Sakamoto S."/>
            <person name="Ohme-Takagi M."/>
            <person name="Yagi M."/>
            <person name="Zeng S.J."/>
            <person name="Shen C.Y."/>
            <person name="Yeh C.M."/>
            <person name="Luo Y.B."/>
            <person name="Tsai W.C."/>
            <person name="Van de Peer Y."/>
            <person name="Liu Z.J."/>
        </authorList>
    </citation>
    <scope>NUCLEOTIDE SEQUENCE [LARGE SCALE GENOMIC DNA]</scope>
    <source>
        <strain evidence="9">cv. Shenzhen</strain>
        <tissue evidence="8">Stem</tissue>
    </source>
</reference>
<evidence type="ECO:0000256" key="3">
    <source>
        <dbReference type="ARBA" id="ARBA00022692"/>
    </source>
</evidence>
<proteinExistence type="inferred from homology"/>
<evidence type="ECO:0000313" key="8">
    <source>
        <dbReference type="EMBL" id="PKA59315.1"/>
    </source>
</evidence>
<feature type="region of interest" description="Disordered" evidence="6">
    <location>
        <begin position="264"/>
        <end position="296"/>
    </location>
</feature>
<gene>
    <name evidence="8" type="ORF">AXF42_Ash001409</name>
</gene>
<dbReference type="Pfam" id="PF04819">
    <property type="entry name" value="DUF716"/>
    <property type="match status" value="1"/>
</dbReference>
<feature type="transmembrane region" description="Helical" evidence="7">
    <location>
        <begin position="126"/>
        <end position="146"/>
    </location>
</feature>
<name>A0A2I0AUU3_9ASPA</name>
<evidence type="ECO:0000256" key="2">
    <source>
        <dbReference type="ARBA" id="ARBA00006948"/>
    </source>
</evidence>
<feature type="transmembrane region" description="Helical" evidence="7">
    <location>
        <begin position="95"/>
        <end position="114"/>
    </location>
</feature>
<keyword evidence="4 7" id="KW-1133">Transmembrane helix</keyword>
<keyword evidence="5 7" id="KW-0472">Membrane</keyword>
<dbReference type="OrthoDB" id="551896at2759"/>
<accession>A0A2I0AUU3</accession>
<keyword evidence="3 7" id="KW-0812">Transmembrane</keyword>
<evidence type="ECO:0000256" key="4">
    <source>
        <dbReference type="ARBA" id="ARBA00022989"/>
    </source>
</evidence>
<feature type="transmembrane region" description="Helical" evidence="7">
    <location>
        <begin position="166"/>
        <end position="186"/>
    </location>
</feature>
<dbReference type="GO" id="GO:0016020">
    <property type="term" value="C:membrane"/>
    <property type="evidence" value="ECO:0007669"/>
    <property type="project" value="UniProtKB-SubCell"/>
</dbReference>
<dbReference type="Proteomes" id="UP000236161">
    <property type="component" value="Unassembled WGS sequence"/>
</dbReference>
<dbReference type="EMBL" id="KZ451950">
    <property type="protein sequence ID" value="PKA59315.1"/>
    <property type="molecule type" value="Genomic_DNA"/>
</dbReference>
<sequence>MAGFFSYALSGVGFLLVAAVEALSVALPLPLSLPFIVAAALSFLAAVHAIVSSILSAVASGDPLGASLPLSSLPAVSLFLLYALSSLLLPLPPSLLHLLSFSAFAQEFLLFRLRSNKDPDGLENRYFDLLLVPILLCAIASLFAIARPRSPFPRLARAAGLALHGSWLLQMAFSLFTSVVAHGCVLRRRSRANFTVACHGHVDVHRGSAIATLQFNCHLAILVVVAIGLYGALTGKSRGGGGSGGIGYRPVNKELQSFEHASPSHFTLESDEDEETSLPKQHDAVSAPMNGFGGAH</sequence>
<evidence type="ECO:0000256" key="5">
    <source>
        <dbReference type="ARBA" id="ARBA00023136"/>
    </source>
</evidence>
<dbReference type="STRING" id="1088818.A0A2I0AUU3"/>
<dbReference type="InterPro" id="IPR006904">
    <property type="entry name" value="DUF716"/>
</dbReference>
<protein>
    <submittedName>
        <fullName evidence="8">Uncharacterized protein</fullName>
    </submittedName>
</protein>
<evidence type="ECO:0000256" key="6">
    <source>
        <dbReference type="SAM" id="MobiDB-lite"/>
    </source>
</evidence>
<feature type="transmembrane region" description="Helical" evidence="7">
    <location>
        <begin position="215"/>
        <end position="233"/>
    </location>
</feature>
<feature type="transmembrane region" description="Helical" evidence="7">
    <location>
        <begin position="32"/>
        <end position="58"/>
    </location>
</feature>
<evidence type="ECO:0000256" key="7">
    <source>
        <dbReference type="SAM" id="Phobius"/>
    </source>
</evidence>
<dbReference type="PANTHER" id="PTHR46285:SF7">
    <property type="entry name" value="OS06G0238900 PROTEIN"/>
    <property type="match status" value="1"/>
</dbReference>
<dbReference type="PANTHER" id="PTHR46285">
    <property type="entry name" value="PROTEINASE INHIBITOR I4, SERPIN (DUF716)-RELATED"/>
    <property type="match status" value="1"/>
</dbReference>
<comment type="subcellular location">
    <subcellularLocation>
        <location evidence="1">Membrane</location>
        <topology evidence="1">Multi-pass membrane protein</topology>
    </subcellularLocation>
</comment>
<comment type="similarity">
    <text evidence="2">Belongs to the TMEM45 family.</text>
</comment>
<evidence type="ECO:0000313" key="9">
    <source>
        <dbReference type="Proteomes" id="UP000236161"/>
    </source>
</evidence>
<organism evidence="8 9">
    <name type="scientific">Apostasia shenzhenica</name>
    <dbReference type="NCBI Taxonomy" id="1088818"/>
    <lineage>
        <taxon>Eukaryota</taxon>
        <taxon>Viridiplantae</taxon>
        <taxon>Streptophyta</taxon>
        <taxon>Embryophyta</taxon>
        <taxon>Tracheophyta</taxon>
        <taxon>Spermatophyta</taxon>
        <taxon>Magnoliopsida</taxon>
        <taxon>Liliopsida</taxon>
        <taxon>Asparagales</taxon>
        <taxon>Orchidaceae</taxon>
        <taxon>Apostasioideae</taxon>
        <taxon>Apostasia</taxon>
    </lineage>
</organism>
<dbReference type="AlphaFoldDB" id="A0A2I0AUU3"/>
<keyword evidence="9" id="KW-1185">Reference proteome</keyword>